<organism evidence="3 4">
    <name type="scientific">Mucor circinelloides f. lusitanicus</name>
    <name type="common">Mucor racemosus var. lusitanicus</name>
    <dbReference type="NCBI Taxonomy" id="29924"/>
    <lineage>
        <taxon>Eukaryota</taxon>
        <taxon>Fungi</taxon>
        <taxon>Fungi incertae sedis</taxon>
        <taxon>Mucoromycota</taxon>
        <taxon>Mucoromycotina</taxon>
        <taxon>Mucoromycetes</taxon>
        <taxon>Mucorales</taxon>
        <taxon>Mucorineae</taxon>
        <taxon>Mucoraceae</taxon>
        <taxon>Mucor</taxon>
    </lineage>
</organism>
<dbReference type="SMART" id="SM00262">
    <property type="entry name" value="GEL"/>
    <property type="match status" value="3"/>
</dbReference>
<dbReference type="GO" id="GO:0008154">
    <property type="term" value="P:actin polymerization or depolymerization"/>
    <property type="evidence" value="ECO:0007669"/>
    <property type="project" value="TreeGrafter"/>
</dbReference>
<dbReference type="InterPro" id="IPR007122">
    <property type="entry name" value="Villin/Gelsolin"/>
</dbReference>
<protein>
    <recommendedName>
        <fullName evidence="2">Gelsolin-like domain-containing protein</fullName>
    </recommendedName>
</protein>
<dbReference type="CDD" id="cd11290">
    <property type="entry name" value="gelsolin_S1_like"/>
    <property type="match status" value="1"/>
</dbReference>
<gene>
    <name evidence="3" type="ORF">FB192DRAFT_1371409</name>
</gene>
<dbReference type="PRINTS" id="PR00597">
    <property type="entry name" value="GELSOLIN"/>
</dbReference>
<feature type="domain" description="Gelsolin-like" evidence="2">
    <location>
        <begin position="207"/>
        <end position="272"/>
    </location>
</feature>
<dbReference type="EMBL" id="JAAECE010000003">
    <property type="protein sequence ID" value="KAF1804139.1"/>
    <property type="molecule type" value="Genomic_DNA"/>
</dbReference>
<name>A0A8H4F405_MUCCL</name>
<proteinExistence type="predicted"/>
<dbReference type="GO" id="GO:0005737">
    <property type="term" value="C:cytoplasm"/>
    <property type="evidence" value="ECO:0007669"/>
    <property type="project" value="TreeGrafter"/>
</dbReference>
<evidence type="ECO:0000313" key="4">
    <source>
        <dbReference type="Proteomes" id="UP000469890"/>
    </source>
</evidence>
<reference evidence="3 4" key="1">
    <citation type="submission" date="2019-09" db="EMBL/GenBank/DDBJ databases">
        <authorList>
            <consortium name="DOE Joint Genome Institute"/>
            <person name="Mondo S.J."/>
            <person name="Navarro-Mendoza M.I."/>
            <person name="Perez-Arques C."/>
            <person name="Panchal S."/>
            <person name="Nicolas F.E."/>
            <person name="Ganguly P."/>
            <person name="Pangilinan J."/>
            <person name="Grigoriev I."/>
            <person name="Heitman J."/>
            <person name="Sanya K."/>
            <person name="Garre V."/>
        </authorList>
    </citation>
    <scope>NUCLEOTIDE SEQUENCE [LARGE SCALE GENOMIC DNA]</scope>
    <source>
        <strain evidence="3 4">MU402</strain>
    </source>
</reference>
<dbReference type="InterPro" id="IPR029006">
    <property type="entry name" value="ADF-H/Gelsolin-like_dom_sf"/>
</dbReference>
<feature type="domain" description="Gelsolin-like" evidence="2">
    <location>
        <begin position="328"/>
        <end position="402"/>
    </location>
</feature>
<feature type="compositionally biased region" description="Acidic residues" evidence="1">
    <location>
        <begin position="290"/>
        <end position="306"/>
    </location>
</feature>
<dbReference type="PANTHER" id="PTHR11977">
    <property type="entry name" value="VILLIN"/>
    <property type="match status" value="1"/>
</dbReference>
<evidence type="ECO:0000259" key="2">
    <source>
        <dbReference type="Pfam" id="PF00626"/>
    </source>
</evidence>
<feature type="domain" description="Gelsolin-like" evidence="2">
    <location>
        <begin position="76"/>
        <end position="158"/>
    </location>
</feature>
<feature type="region of interest" description="Disordered" evidence="1">
    <location>
        <begin position="285"/>
        <end position="307"/>
    </location>
</feature>
<evidence type="ECO:0000256" key="1">
    <source>
        <dbReference type="SAM" id="MobiDB-lite"/>
    </source>
</evidence>
<dbReference type="Pfam" id="PF00626">
    <property type="entry name" value="Gelsolin"/>
    <property type="match status" value="3"/>
</dbReference>
<sequence>MQQRKSKLLYLFSFSNIFNMLKNSSWKLDETNLANFGSELEREHRKAEGALETAWNYEGSPIGHEVGMWIWRVQNFNLITVPKSQYGQFYQGDSYIVLKSTKKENTDGLIHNIHFWLGLETTQDEAGTAAYKTVELDDFLDTYAVQHREVQKKESRLFSSYFKTITYLQGGFDSGFNHVEEEELHTRLLRIHKPKQLEGSRTRNAVVISEVTLSHESLRSTAVFVLDTGDVIYQWQGEKANGIERAKAAEFISQLISERNGKGEMVIVEQGSGSGERDFFEALGSNGTIADDDDDEEETEDQDEQVDGNKKLLRLSSSGPFGMGHLKFEVVAEGTISKDMFDTNDVFVFDVGHQVYTWIGHKASRKERRHGLEYAQKYVKECSGRSAFTPICQVVEGGEDELFEASLEGWQGW</sequence>
<dbReference type="Proteomes" id="UP000469890">
    <property type="component" value="Unassembled WGS sequence"/>
</dbReference>
<dbReference type="InterPro" id="IPR007123">
    <property type="entry name" value="Gelsolin-like_dom"/>
</dbReference>
<dbReference type="GO" id="GO:0015629">
    <property type="term" value="C:actin cytoskeleton"/>
    <property type="evidence" value="ECO:0007669"/>
    <property type="project" value="TreeGrafter"/>
</dbReference>
<dbReference type="AlphaFoldDB" id="A0A8H4F405"/>
<dbReference type="GO" id="GO:0051015">
    <property type="term" value="F:actin filament binding"/>
    <property type="evidence" value="ECO:0007669"/>
    <property type="project" value="InterPro"/>
</dbReference>
<dbReference type="PANTHER" id="PTHR11977:SF130">
    <property type="entry name" value="SEVERIN"/>
    <property type="match status" value="1"/>
</dbReference>
<comment type="caution">
    <text evidence="3">The sequence shown here is derived from an EMBL/GenBank/DDBJ whole genome shotgun (WGS) entry which is preliminary data.</text>
</comment>
<dbReference type="Gene3D" id="3.40.20.10">
    <property type="entry name" value="Severin"/>
    <property type="match status" value="3"/>
</dbReference>
<dbReference type="SUPFAM" id="SSF55753">
    <property type="entry name" value="Actin depolymerizing proteins"/>
    <property type="match status" value="3"/>
</dbReference>
<evidence type="ECO:0000313" key="3">
    <source>
        <dbReference type="EMBL" id="KAF1804139.1"/>
    </source>
</evidence>
<accession>A0A8H4F405</accession>